<evidence type="ECO:0000313" key="2">
    <source>
        <dbReference type="Proteomes" id="UP000521199"/>
    </source>
</evidence>
<protein>
    <submittedName>
        <fullName evidence="1">Uncharacterized protein</fullName>
    </submittedName>
</protein>
<organism evidence="1 2">
    <name type="scientific">Chiayiivirga flava</name>
    <dbReference type="NCBI Taxonomy" id="659595"/>
    <lineage>
        <taxon>Bacteria</taxon>
        <taxon>Pseudomonadati</taxon>
        <taxon>Pseudomonadota</taxon>
        <taxon>Gammaproteobacteria</taxon>
        <taxon>Lysobacterales</taxon>
        <taxon>Lysobacteraceae</taxon>
        <taxon>Chiayiivirga</taxon>
    </lineage>
</organism>
<sequence>MDTLRVDIAYRPLRIGWVIKSGDILAFREAVRLSHTLWGGRFNPIVFADREDEARRLVDLFRVDFLLPVGDSEEAKQFPKKFPHLINPLWHDTLFIGGPKESKRANVLDVHNALVHMRDSPERKAMIEKGFRVYSWQPDDSLSDVFLMHFGAYPDAEQTGIDYSAMVREFLEPAEIAVDAKLPISANTIDHPSIAYLARHGTERHHSIEAGWSYPGFFVGHADNLDDLICAWNLRASDIQLLFIDPRHLARFSEIIPPWEKIMRESLAHRHEWERRLAVWTRSEDTESARAHFPDKELTLCSVSEHMWNGRNVRPPMMHFDQASVLGVLGRDNGQPKVSFPLSEKPFCGDTWFHTQHLVASVSLLSGLYGDDHYTLRPPYLPELNEFCARTMHFQYSKLRLESERIGIVIDAAEADVWLNALPVADLVERIFRLAGYQSKLSNGGLIARQLIARLGGLQGARAFKIHGVRRLIKTHGPSGSFSKKAALQLIGGKDPRRPDAKFSDHEDLHVGPRLRGEKLTPSMVFAQMLKKGLFRMGRELTCPGCRLPSWVALDTLKQKVVCELCGEEHDATGQLLDGDWAYRRSGILGTEKNAMGAIPVALTLQQLDANLTSSRSESAYSLSLNLTPDGATDNSCEIDFVWVIRRPYPRKTAIILGECKDVGPINPEEFKRDIETLVRIADALPAKRFKTFLLVSKLSPFTAEEIECAKGLNTKHKQRAILLTERELEPYHLYERTKADFDIDRHVRSPEDLVRATATMYFNDAQAAPNFAPT</sequence>
<evidence type="ECO:0000313" key="1">
    <source>
        <dbReference type="EMBL" id="MBB5207156.1"/>
    </source>
</evidence>
<reference evidence="1 2" key="1">
    <citation type="submission" date="2020-08" db="EMBL/GenBank/DDBJ databases">
        <title>Genomic Encyclopedia of Type Strains, Phase IV (KMG-IV): sequencing the most valuable type-strain genomes for metagenomic binning, comparative biology and taxonomic classification.</title>
        <authorList>
            <person name="Goeker M."/>
        </authorList>
    </citation>
    <scope>NUCLEOTIDE SEQUENCE [LARGE SCALE GENOMIC DNA]</scope>
    <source>
        <strain evidence="1 2">DSM 24163</strain>
    </source>
</reference>
<keyword evidence="2" id="KW-1185">Reference proteome</keyword>
<dbReference type="EMBL" id="JACHHP010000001">
    <property type="protein sequence ID" value="MBB5207156.1"/>
    <property type="molecule type" value="Genomic_DNA"/>
</dbReference>
<proteinExistence type="predicted"/>
<gene>
    <name evidence="1" type="ORF">HNQ52_000672</name>
</gene>
<dbReference type="Proteomes" id="UP000521199">
    <property type="component" value="Unassembled WGS sequence"/>
</dbReference>
<name>A0A7W8FYI5_9GAMM</name>
<dbReference type="RefSeq" id="WP_183959673.1">
    <property type="nucleotide sequence ID" value="NZ_JACHHP010000001.1"/>
</dbReference>
<comment type="caution">
    <text evidence="1">The sequence shown here is derived from an EMBL/GenBank/DDBJ whole genome shotgun (WGS) entry which is preliminary data.</text>
</comment>
<dbReference type="AlphaFoldDB" id="A0A7W8FYI5"/>
<accession>A0A7W8FYI5</accession>